<dbReference type="AlphaFoldDB" id="A0A382B6H8"/>
<evidence type="ECO:0000256" key="1">
    <source>
        <dbReference type="SAM" id="Coils"/>
    </source>
</evidence>
<proteinExistence type="predicted"/>
<gene>
    <name evidence="2" type="ORF">METZ01_LOCUS162078</name>
</gene>
<feature type="coiled-coil region" evidence="1">
    <location>
        <begin position="59"/>
        <end position="86"/>
    </location>
</feature>
<feature type="non-terminal residue" evidence="2">
    <location>
        <position position="1"/>
    </location>
</feature>
<organism evidence="2">
    <name type="scientific">marine metagenome</name>
    <dbReference type="NCBI Taxonomy" id="408172"/>
    <lineage>
        <taxon>unclassified sequences</taxon>
        <taxon>metagenomes</taxon>
        <taxon>ecological metagenomes</taxon>
    </lineage>
</organism>
<evidence type="ECO:0000313" key="2">
    <source>
        <dbReference type="EMBL" id="SVB09224.1"/>
    </source>
</evidence>
<name>A0A382B6H8_9ZZZZ</name>
<accession>A0A382B6H8</accession>
<reference evidence="2" key="1">
    <citation type="submission" date="2018-05" db="EMBL/GenBank/DDBJ databases">
        <authorList>
            <person name="Lanie J.A."/>
            <person name="Ng W.-L."/>
            <person name="Kazmierczak K.M."/>
            <person name="Andrzejewski T.M."/>
            <person name="Davidsen T.M."/>
            <person name="Wayne K.J."/>
            <person name="Tettelin H."/>
            <person name="Glass J.I."/>
            <person name="Rusch D."/>
            <person name="Podicherti R."/>
            <person name="Tsui H.-C.T."/>
            <person name="Winkler M.E."/>
        </authorList>
    </citation>
    <scope>NUCLEOTIDE SEQUENCE</scope>
</reference>
<dbReference type="EMBL" id="UINC01028366">
    <property type="protein sequence ID" value="SVB09224.1"/>
    <property type="molecule type" value="Genomic_DNA"/>
</dbReference>
<sequence>ITESNELQAIMALDDAGIKAEINRKGEVVVKKKDLKKAKKALEKSFKKGGQPKLVGEEVESAYDKVKAIRNRLNESSDEHAETELKLYIDNDRDLYRQQIVPIIKNVQRRMKKGTYDHIKAPKLWMYLVDNGAKKYVKEFGGNVKDMFPKDVRQSVAVQFANEYKAEIEIQGGDML</sequence>
<protein>
    <submittedName>
        <fullName evidence="2">Uncharacterized protein</fullName>
    </submittedName>
</protein>
<keyword evidence="1" id="KW-0175">Coiled coil</keyword>